<accession>A0A1B2J0Y5</accession>
<reference evidence="5 6" key="1">
    <citation type="submission" date="2016-03" db="EMBL/GenBank/DDBJ databases">
        <title>Pediococcus and Lactobacillus from brewery environment - whole genome sequencing and assembly.</title>
        <authorList>
            <person name="Behr J."/>
            <person name="Geissler A.J."/>
            <person name="Vogel R.F."/>
        </authorList>
    </citation>
    <scope>NUCLEOTIDE SEQUENCE [LARGE SCALE GENOMIC DNA]</scope>
    <source>
        <strain evidence="5 6">TMW 1.1995</strain>
    </source>
</reference>
<keyword evidence="6" id="KW-1185">Reference proteome</keyword>
<dbReference type="AlphaFoldDB" id="A0A1B2J0Y5"/>
<evidence type="ECO:0000256" key="2">
    <source>
        <dbReference type="ARBA" id="ARBA00023125"/>
    </source>
</evidence>
<dbReference type="STRING" id="240427.AYR62_06125"/>
<dbReference type="Gene3D" id="1.10.10.10">
    <property type="entry name" value="Winged helix-like DNA-binding domain superfamily/Winged helix DNA-binding domain"/>
    <property type="match status" value="1"/>
</dbReference>
<keyword evidence="1" id="KW-0805">Transcription regulation</keyword>
<evidence type="ECO:0000256" key="3">
    <source>
        <dbReference type="ARBA" id="ARBA00023163"/>
    </source>
</evidence>
<dbReference type="KEGG" id="lpd:AYR62_06125"/>
<dbReference type="GO" id="GO:0003677">
    <property type="term" value="F:DNA binding"/>
    <property type="evidence" value="ECO:0007669"/>
    <property type="project" value="UniProtKB-KW"/>
</dbReference>
<dbReference type="PANTHER" id="PTHR33204:SF29">
    <property type="entry name" value="TRANSCRIPTIONAL REGULATOR"/>
    <property type="match status" value="1"/>
</dbReference>
<dbReference type="PROSITE" id="PS51118">
    <property type="entry name" value="HTH_HXLR"/>
    <property type="match status" value="1"/>
</dbReference>
<dbReference type="EMBL" id="CP014924">
    <property type="protein sequence ID" value="ANZ67971.1"/>
    <property type="molecule type" value="Genomic_DNA"/>
</dbReference>
<keyword evidence="2" id="KW-0238">DNA-binding</keyword>
<keyword evidence="3" id="KW-0804">Transcription</keyword>
<evidence type="ECO:0000313" key="5">
    <source>
        <dbReference type="EMBL" id="ANZ67971.1"/>
    </source>
</evidence>
<dbReference type="Proteomes" id="UP000093267">
    <property type="component" value="Chromosome"/>
</dbReference>
<dbReference type="SUPFAM" id="SSF46785">
    <property type="entry name" value="Winged helix' DNA-binding domain"/>
    <property type="match status" value="1"/>
</dbReference>
<proteinExistence type="predicted"/>
<dbReference type="OrthoDB" id="9791143at2"/>
<dbReference type="InterPro" id="IPR036388">
    <property type="entry name" value="WH-like_DNA-bd_sf"/>
</dbReference>
<gene>
    <name evidence="5" type="ORF">AYR63_13030</name>
</gene>
<dbReference type="RefSeq" id="WP_054707300.1">
    <property type="nucleotide sequence ID" value="NZ_CP014912.1"/>
</dbReference>
<feature type="domain" description="HTH hxlR-type" evidence="4">
    <location>
        <begin position="20"/>
        <end position="120"/>
    </location>
</feature>
<evidence type="ECO:0000313" key="6">
    <source>
        <dbReference type="Proteomes" id="UP000093267"/>
    </source>
</evidence>
<evidence type="ECO:0000256" key="1">
    <source>
        <dbReference type="ARBA" id="ARBA00023015"/>
    </source>
</evidence>
<dbReference type="InterPro" id="IPR036390">
    <property type="entry name" value="WH_DNA-bd_sf"/>
</dbReference>
<name>A0A1B2J0Y5_9LACO</name>
<dbReference type="Pfam" id="PF01638">
    <property type="entry name" value="HxlR"/>
    <property type="match status" value="1"/>
</dbReference>
<protein>
    <recommendedName>
        <fullName evidence="4">HTH hxlR-type domain-containing protein</fullName>
    </recommendedName>
</protein>
<dbReference type="PANTHER" id="PTHR33204">
    <property type="entry name" value="TRANSCRIPTIONAL REGULATOR, MARR FAMILY"/>
    <property type="match status" value="1"/>
</dbReference>
<organism evidence="5 6">
    <name type="scientific">Secundilactobacillus paracollinoides</name>
    <dbReference type="NCBI Taxonomy" id="240427"/>
    <lineage>
        <taxon>Bacteria</taxon>
        <taxon>Bacillati</taxon>
        <taxon>Bacillota</taxon>
        <taxon>Bacilli</taxon>
        <taxon>Lactobacillales</taxon>
        <taxon>Lactobacillaceae</taxon>
        <taxon>Secundilactobacillus</taxon>
    </lineage>
</organism>
<dbReference type="InterPro" id="IPR002577">
    <property type="entry name" value="HTH_HxlR"/>
</dbReference>
<sequence length="139" mass="16155">MTDVVRKDVLTKLANGDYNCEKEFTLSMFSGKYKLVILWELGHVSSMHFNELFRVIDGVTKKVLSNQLHELVSDKLVERESYEENNRELVIYRIAPIGKTLLPIIDSMYSWGRDRIQDYQIPSSFKLDVAKDLNHEAKS</sequence>
<evidence type="ECO:0000259" key="4">
    <source>
        <dbReference type="PROSITE" id="PS51118"/>
    </source>
</evidence>